<dbReference type="InterPro" id="IPR012902">
    <property type="entry name" value="N_methyl_site"/>
</dbReference>
<reference evidence="3" key="1">
    <citation type="journal article" date="2019" name="Int. J. Syst. Evol. Microbiol.">
        <title>The Global Catalogue of Microorganisms (GCM) 10K type strain sequencing project: providing services to taxonomists for standard genome sequencing and annotation.</title>
        <authorList>
            <consortium name="The Broad Institute Genomics Platform"/>
            <consortium name="The Broad Institute Genome Sequencing Center for Infectious Disease"/>
            <person name="Wu L."/>
            <person name="Ma J."/>
        </authorList>
    </citation>
    <scope>NUCLEOTIDE SEQUENCE [LARGE SCALE GENOMIC DNA]</scope>
    <source>
        <strain evidence="3">CGMCC 4.1469</strain>
    </source>
</reference>
<keyword evidence="1" id="KW-0472">Membrane</keyword>
<keyword evidence="1" id="KW-1133">Transmembrane helix</keyword>
<accession>A0ABW0KM03</accession>
<sequence>MSSPSLPALRLHSQPRNQAAGFSLVEVLAVICLIGILSSIALGWFGGNNKSSIERVIHQRNAQEIVSLGVCATMGGADFVVPGNKMATAANLIVGVTGREGMWKDKLFRLNNLKPADLPGALTFVKFESGLLLYAPAGQQP</sequence>
<evidence type="ECO:0000313" key="2">
    <source>
        <dbReference type="EMBL" id="MFC5454498.1"/>
    </source>
</evidence>
<protein>
    <submittedName>
        <fullName evidence="2">Type II secretion system protein</fullName>
    </submittedName>
</protein>
<comment type="caution">
    <text evidence="2">The sequence shown here is derived from an EMBL/GenBank/DDBJ whole genome shotgun (WGS) entry which is preliminary data.</text>
</comment>
<proteinExistence type="predicted"/>
<feature type="transmembrane region" description="Helical" evidence="1">
    <location>
        <begin position="20"/>
        <end position="45"/>
    </location>
</feature>
<gene>
    <name evidence="2" type="ORF">ACFQDI_06480</name>
</gene>
<keyword evidence="3" id="KW-1185">Reference proteome</keyword>
<evidence type="ECO:0000256" key="1">
    <source>
        <dbReference type="SAM" id="Phobius"/>
    </source>
</evidence>
<dbReference type="NCBIfam" id="TIGR02532">
    <property type="entry name" value="IV_pilin_GFxxxE"/>
    <property type="match status" value="1"/>
</dbReference>
<evidence type="ECO:0000313" key="3">
    <source>
        <dbReference type="Proteomes" id="UP001596052"/>
    </source>
</evidence>
<dbReference type="EMBL" id="JBHSMQ010000002">
    <property type="protein sequence ID" value="MFC5454498.1"/>
    <property type="molecule type" value="Genomic_DNA"/>
</dbReference>
<dbReference type="Proteomes" id="UP001596052">
    <property type="component" value="Unassembled WGS sequence"/>
</dbReference>
<dbReference type="RefSeq" id="WP_377164640.1">
    <property type="nucleotide sequence ID" value="NZ_JBHSMQ010000002.1"/>
</dbReference>
<name>A0ABW0KM03_9BACT</name>
<dbReference type="InterPro" id="IPR045584">
    <property type="entry name" value="Pilin-like"/>
</dbReference>
<dbReference type="SUPFAM" id="SSF54523">
    <property type="entry name" value="Pili subunits"/>
    <property type="match status" value="1"/>
</dbReference>
<dbReference type="Pfam" id="PF07963">
    <property type="entry name" value="N_methyl"/>
    <property type="match status" value="1"/>
</dbReference>
<organism evidence="2 3">
    <name type="scientific">Prosthecobacter fluviatilis</name>
    <dbReference type="NCBI Taxonomy" id="445931"/>
    <lineage>
        <taxon>Bacteria</taxon>
        <taxon>Pseudomonadati</taxon>
        <taxon>Verrucomicrobiota</taxon>
        <taxon>Verrucomicrobiia</taxon>
        <taxon>Verrucomicrobiales</taxon>
        <taxon>Verrucomicrobiaceae</taxon>
        <taxon>Prosthecobacter</taxon>
    </lineage>
</organism>
<keyword evidence="1" id="KW-0812">Transmembrane</keyword>